<dbReference type="InterPro" id="IPR053163">
    <property type="entry name" value="HTH-type_regulator_Rgg"/>
</dbReference>
<reference evidence="2 3" key="1">
    <citation type="submission" date="2016-10" db="EMBL/GenBank/DDBJ databases">
        <title>Draft genome sequences of four alkaliphilic bacteria belonging to the Anaerobacillus genus.</title>
        <authorList>
            <person name="Bassil N.M."/>
            <person name="Lloyd J.R."/>
        </authorList>
    </citation>
    <scope>NUCLEOTIDE SEQUENCE [LARGE SCALE GENOMIC DNA]</scope>
    <source>
        <strain evidence="2 3">DSM 15340</strain>
    </source>
</reference>
<feature type="domain" description="HTH cro/C1-type" evidence="1">
    <location>
        <begin position="9"/>
        <end position="62"/>
    </location>
</feature>
<keyword evidence="3" id="KW-1185">Reference proteome</keyword>
<dbReference type="PANTHER" id="PTHR37038:SF14">
    <property type="entry name" value="TRANSCRIPTIONAL ACTIVATOR"/>
    <property type="match status" value="1"/>
</dbReference>
<dbReference type="SUPFAM" id="SSF48452">
    <property type="entry name" value="TPR-like"/>
    <property type="match status" value="1"/>
</dbReference>
<dbReference type="PROSITE" id="PS50943">
    <property type="entry name" value="HTH_CROC1"/>
    <property type="match status" value="1"/>
</dbReference>
<gene>
    <name evidence="2" type="ORF">BKP35_12445</name>
</gene>
<dbReference type="GO" id="GO:0003677">
    <property type="term" value="F:DNA binding"/>
    <property type="evidence" value="ECO:0007669"/>
    <property type="project" value="InterPro"/>
</dbReference>
<dbReference type="SMART" id="SM00530">
    <property type="entry name" value="HTH_XRE"/>
    <property type="match status" value="1"/>
</dbReference>
<dbReference type="Gene3D" id="1.25.40.10">
    <property type="entry name" value="Tetratricopeptide repeat domain"/>
    <property type="match status" value="1"/>
</dbReference>
<evidence type="ECO:0000313" key="2">
    <source>
        <dbReference type="EMBL" id="OIJ11121.1"/>
    </source>
</evidence>
<sequence>MENNIGVKIKNLRESLGLTQSQLAEGICDRTFVTKLEKGNITPSSEMLYKLCVKLKISTNDLLVYMDEDSYRYTQAFMDDVRQAVLKRDYEDVKKIINKHISSPRFDSGILRGFVLWHQALILYYINKEKEKPFHLFNDAIKELNETVNVDSLKMKIEILISKANLHFNLSQYADALISYKEAEDFISKISKIDISDIKIRLFYNFSAYYIKICEYENALKYCELGIRTCTGTNSMQSLGELFYHQGLCKALLKRDGFEKDFMKALTIFELKNNKKFYNFVMEKSEKYLKRE</sequence>
<name>A0A1S2LFF0_9BACI</name>
<dbReference type="EMBL" id="MLQQ01000034">
    <property type="protein sequence ID" value="OIJ11121.1"/>
    <property type="molecule type" value="Genomic_DNA"/>
</dbReference>
<protein>
    <recommendedName>
        <fullName evidence="1">HTH cro/C1-type domain-containing protein</fullName>
    </recommendedName>
</protein>
<comment type="caution">
    <text evidence="2">The sequence shown here is derived from an EMBL/GenBank/DDBJ whole genome shotgun (WGS) entry which is preliminary data.</text>
</comment>
<dbReference type="CDD" id="cd00093">
    <property type="entry name" value="HTH_XRE"/>
    <property type="match status" value="1"/>
</dbReference>
<dbReference type="InterPro" id="IPR001387">
    <property type="entry name" value="Cro/C1-type_HTH"/>
</dbReference>
<dbReference type="RefSeq" id="WP_071313684.1">
    <property type="nucleotide sequence ID" value="NZ_MLQQ01000034.1"/>
</dbReference>
<dbReference type="InterPro" id="IPR041315">
    <property type="entry name" value="PlcR_TPR"/>
</dbReference>
<dbReference type="Proteomes" id="UP000180098">
    <property type="component" value="Unassembled WGS sequence"/>
</dbReference>
<dbReference type="AlphaFoldDB" id="A0A1S2LFF0"/>
<evidence type="ECO:0000259" key="1">
    <source>
        <dbReference type="PROSITE" id="PS50943"/>
    </source>
</evidence>
<dbReference type="SUPFAM" id="SSF47413">
    <property type="entry name" value="lambda repressor-like DNA-binding domains"/>
    <property type="match status" value="1"/>
</dbReference>
<dbReference type="InterPro" id="IPR010982">
    <property type="entry name" value="Lambda_DNA-bd_dom_sf"/>
</dbReference>
<accession>A0A1S2LFF0</accession>
<evidence type="ECO:0000313" key="3">
    <source>
        <dbReference type="Proteomes" id="UP000180098"/>
    </source>
</evidence>
<dbReference type="Pfam" id="PF18768">
    <property type="entry name" value="RNPP_C"/>
    <property type="match status" value="1"/>
</dbReference>
<proteinExistence type="predicted"/>
<dbReference type="PANTHER" id="PTHR37038">
    <property type="entry name" value="TRANSCRIPTIONAL REGULATOR-RELATED"/>
    <property type="match status" value="1"/>
</dbReference>
<dbReference type="Pfam" id="PF01381">
    <property type="entry name" value="HTH_3"/>
    <property type="match status" value="1"/>
</dbReference>
<dbReference type="InterPro" id="IPR011990">
    <property type="entry name" value="TPR-like_helical_dom_sf"/>
</dbReference>
<organism evidence="2 3">
    <name type="scientific">Anaerobacillus arseniciselenatis</name>
    <dbReference type="NCBI Taxonomy" id="85682"/>
    <lineage>
        <taxon>Bacteria</taxon>
        <taxon>Bacillati</taxon>
        <taxon>Bacillota</taxon>
        <taxon>Bacilli</taxon>
        <taxon>Bacillales</taxon>
        <taxon>Bacillaceae</taxon>
        <taxon>Anaerobacillus</taxon>
    </lineage>
</organism>